<dbReference type="InterPro" id="IPR013249">
    <property type="entry name" value="RNA_pol_sigma70_r4_t2"/>
</dbReference>
<dbReference type="Proteomes" id="UP000294641">
    <property type="component" value="Unassembled WGS sequence"/>
</dbReference>
<evidence type="ECO:0000256" key="3">
    <source>
        <dbReference type="ARBA" id="ARBA00023082"/>
    </source>
</evidence>
<keyword evidence="10" id="KW-1185">Reference proteome</keyword>
<protein>
    <submittedName>
        <fullName evidence="8">RNA polymerase sigma (SigV) subunit</fullName>
    </submittedName>
    <submittedName>
        <fullName evidence="7">RNA polymerase sigma factor sigV</fullName>
    </submittedName>
</protein>
<keyword evidence="2" id="KW-0805">Transcription regulation</keyword>
<keyword evidence="3" id="KW-0731">Sigma factor</keyword>
<dbReference type="PANTHER" id="PTHR43133">
    <property type="entry name" value="RNA POLYMERASE ECF-TYPE SIGMA FACTO"/>
    <property type="match status" value="1"/>
</dbReference>
<dbReference type="RefSeq" id="WP_370447830.1">
    <property type="nucleotide sequence ID" value="NZ_BJUE01000100.1"/>
</dbReference>
<evidence type="ECO:0000313" key="8">
    <source>
        <dbReference type="EMBL" id="TDR31728.1"/>
    </source>
</evidence>
<evidence type="ECO:0000256" key="4">
    <source>
        <dbReference type="ARBA" id="ARBA00023163"/>
    </source>
</evidence>
<gene>
    <name evidence="7" type="primary">sigV_1</name>
    <name evidence="8" type="ORF">DFR61_1725</name>
    <name evidence="7" type="ORF">NCTC10597_00277</name>
</gene>
<dbReference type="InterPro" id="IPR013325">
    <property type="entry name" value="RNA_pol_sigma_r2"/>
</dbReference>
<evidence type="ECO:0000313" key="10">
    <source>
        <dbReference type="Proteomes" id="UP000294641"/>
    </source>
</evidence>
<dbReference type="EMBL" id="SNZG01000072">
    <property type="protein sequence ID" value="TDR31728.1"/>
    <property type="molecule type" value="Genomic_DNA"/>
</dbReference>
<dbReference type="GO" id="GO:0003677">
    <property type="term" value="F:DNA binding"/>
    <property type="evidence" value="ECO:0007669"/>
    <property type="project" value="InterPro"/>
</dbReference>
<name>A0A8B4Q6N2_9BACL</name>
<dbReference type="InterPro" id="IPR013324">
    <property type="entry name" value="RNA_pol_sigma_r3/r4-like"/>
</dbReference>
<reference evidence="7 9" key="1">
    <citation type="submission" date="2018-06" db="EMBL/GenBank/DDBJ databases">
        <authorList>
            <consortium name="Pathogen Informatics"/>
            <person name="Doyle S."/>
        </authorList>
    </citation>
    <scope>NUCLEOTIDE SEQUENCE [LARGE SCALE GENOMIC DNA]</scope>
    <source>
        <strain evidence="7 9">NCTC10597</strain>
    </source>
</reference>
<dbReference type="PANTHER" id="PTHR43133:SF60">
    <property type="entry name" value="RNA POLYMERASE SIGMA FACTOR SIGV"/>
    <property type="match status" value="1"/>
</dbReference>
<evidence type="ECO:0000256" key="2">
    <source>
        <dbReference type="ARBA" id="ARBA00023015"/>
    </source>
</evidence>
<evidence type="ECO:0000256" key="1">
    <source>
        <dbReference type="ARBA" id="ARBA00010641"/>
    </source>
</evidence>
<proteinExistence type="inferred from homology"/>
<evidence type="ECO:0000313" key="7">
    <source>
        <dbReference type="EMBL" id="STX08611.1"/>
    </source>
</evidence>
<dbReference type="EMBL" id="UGNP01000001">
    <property type="protein sequence ID" value="STX08611.1"/>
    <property type="molecule type" value="Genomic_DNA"/>
</dbReference>
<dbReference type="Pfam" id="PF08281">
    <property type="entry name" value="Sigma70_r4_2"/>
    <property type="match status" value="1"/>
</dbReference>
<reference evidence="8 10" key="2">
    <citation type="submission" date="2019-03" db="EMBL/GenBank/DDBJ databases">
        <title>Genomic Encyclopedia of Type Strains, Phase IV (KMG-IV): sequencing the most valuable type-strain genomes for metagenomic binning, comparative biology and taxonomic classification.</title>
        <authorList>
            <person name="Goeker M."/>
        </authorList>
    </citation>
    <scope>NUCLEOTIDE SEQUENCE [LARGE SCALE GENOMIC DNA]</scope>
    <source>
        <strain evidence="8 10">DSM 20580</strain>
    </source>
</reference>
<dbReference type="SUPFAM" id="SSF88659">
    <property type="entry name" value="Sigma3 and sigma4 domains of RNA polymerase sigma factors"/>
    <property type="match status" value="1"/>
</dbReference>
<comment type="caution">
    <text evidence="7">The sequence shown here is derived from an EMBL/GenBank/DDBJ whole genome shotgun (WGS) entry which is preliminary data.</text>
</comment>
<accession>A0A8B4Q6N2</accession>
<dbReference type="SUPFAM" id="SSF88946">
    <property type="entry name" value="Sigma2 domain of RNA polymerase sigma factors"/>
    <property type="match status" value="1"/>
</dbReference>
<keyword evidence="4" id="KW-0804">Transcription</keyword>
<dbReference type="InterPro" id="IPR014284">
    <property type="entry name" value="RNA_pol_sigma-70_dom"/>
</dbReference>
<evidence type="ECO:0000259" key="6">
    <source>
        <dbReference type="Pfam" id="PF08281"/>
    </source>
</evidence>
<organism evidence="7 9">
    <name type="scientific">Kurthia zopfii</name>
    <dbReference type="NCBI Taxonomy" id="1650"/>
    <lineage>
        <taxon>Bacteria</taxon>
        <taxon>Bacillati</taxon>
        <taxon>Bacillota</taxon>
        <taxon>Bacilli</taxon>
        <taxon>Bacillales</taxon>
        <taxon>Caryophanaceae</taxon>
        <taxon>Kurthia</taxon>
    </lineage>
</organism>
<dbReference type="Proteomes" id="UP000254330">
    <property type="component" value="Unassembled WGS sequence"/>
</dbReference>
<evidence type="ECO:0000259" key="5">
    <source>
        <dbReference type="Pfam" id="PF04542"/>
    </source>
</evidence>
<feature type="domain" description="RNA polymerase sigma factor 70 region 4 type 2" evidence="6">
    <location>
        <begin position="104"/>
        <end position="155"/>
    </location>
</feature>
<dbReference type="Gene3D" id="1.10.10.10">
    <property type="entry name" value="Winged helix-like DNA-binding domain superfamily/Winged helix DNA-binding domain"/>
    <property type="match status" value="1"/>
</dbReference>
<dbReference type="Gene3D" id="1.10.1740.10">
    <property type="match status" value="1"/>
</dbReference>
<evidence type="ECO:0000313" key="9">
    <source>
        <dbReference type="Proteomes" id="UP000254330"/>
    </source>
</evidence>
<dbReference type="InterPro" id="IPR039425">
    <property type="entry name" value="RNA_pol_sigma-70-like"/>
</dbReference>
<dbReference type="CDD" id="cd06171">
    <property type="entry name" value="Sigma70_r4"/>
    <property type="match status" value="1"/>
</dbReference>
<dbReference type="GO" id="GO:0016987">
    <property type="term" value="F:sigma factor activity"/>
    <property type="evidence" value="ECO:0007669"/>
    <property type="project" value="UniProtKB-KW"/>
</dbReference>
<dbReference type="GO" id="GO:0006352">
    <property type="term" value="P:DNA-templated transcription initiation"/>
    <property type="evidence" value="ECO:0007669"/>
    <property type="project" value="InterPro"/>
</dbReference>
<dbReference type="InterPro" id="IPR036388">
    <property type="entry name" value="WH-like_DNA-bd_sf"/>
</dbReference>
<dbReference type="NCBIfam" id="TIGR02937">
    <property type="entry name" value="sigma70-ECF"/>
    <property type="match status" value="1"/>
</dbReference>
<dbReference type="AlphaFoldDB" id="A0A8B4Q6N2"/>
<feature type="domain" description="RNA polymerase sigma-70 region 2" evidence="5">
    <location>
        <begin position="14"/>
        <end position="80"/>
    </location>
</feature>
<comment type="similarity">
    <text evidence="1">Belongs to the sigma-70 factor family. ECF subfamily.</text>
</comment>
<sequence>MMRKKQEKIFIEFIDQYKKRFYLLALTYTKNEQDALDVVQESLSKAWKSFPTLKDHSQLKSWFFQILVRTAIDFLRKQKKICLMEDDQIEYFSPNQVDTYTNIDLHTALNNLPYQFSEIIILRFFEDFKIEDIANILDIPLSTAKSRLYRALKLLKIELVEEAANHE</sequence>
<dbReference type="InterPro" id="IPR007627">
    <property type="entry name" value="RNA_pol_sigma70_r2"/>
</dbReference>
<dbReference type="Pfam" id="PF04542">
    <property type="entry name" value="Sigma70_r2"/>
    <property type="match status" value="1"/>
</dbReference>